<evidence type="ECO:0000256" key="1">
    <source>
        <dbReference type="SAM" id="MobiDB-lite"/>
    </source>
</evidence>
<dbReference type="SMART" id="SM00317">
    <property type="entry name" value="SET"/>
    <property type="match status" value="1"/>
</dbReference>
<dbReference type="PANTHER" id="PTHR47332:SF2">
    <property type="entry name" value="SET-6"/>
    <property type="match status" value="1"/>
</dbReference>
<feature type="region of interest" description="Disordered" evidence="1">
    <location>
        <begin position="145"/>
        <end position="241"/>
    </location>
</feature>
<feature type="compositionally biased region" description="Polar residues" evidence="1">
    <location>
        <begin position="229"/>
        <end position="240"/>
    </location>
</feature>
<dbReference type="GeneID" id="25365231"/>
<feature type="compositionally biased region" description="Polar residues" evidence="1">
    <location>
        <begin position="10"/>
        <end position="24"/>
    </location>
</feature>
<dbReference type="PROSITE" id="PS50280">
    <property type="entry name" value="SET"/>
    <property type="match status" value="1"/>
</dbReference>
<dbReference type="AlphaFoldDB" id="A0A074YXF5"/>
<evidence type="ECO:0000259" key="2">
    <source>
        <dbReference type="PROSITE" id="PS50280"/>
    </source>
</evidence>
<proteinExistence type="predicted"/>
<dbReference type="Proteomes" id="UP000030641">
    <property type="component" value="Unassembled WGS sequence"/>
</dbReference>
<dbReference type="InterPro" id="IPR046341">
    <property type="entry name" value="SET_dom_sf"/>
</dbReference>
<gene>
    <name evidence="3" type="ORF">AUEXF2481DRAFT_35079</name>
</gene>
<dbReference type="OrthoDB" id="265717at2759"/>
<dbReference type="InterPro" id="IPR001214">
    <property type="entry name" value="SET_dom"/>
</dbReference>
<dbReference type="HOGENOM" id="CLU_532056_0_0_1"/>
<dbReference type="Gene3D" id="2.170.270.10">
    <property type="entry name" value="SET domain"/>
    <property type="match status" value="2"/>
</dbReference>
<dbReference type="InParanoid" id="A0A074YXF5"/>
<dbReference type="Pfam" id="PF00856">
    <property type="entry name" value="SET"/>
    <property type="match status" value="1"/>
</dbReference>
<dbReference type="InterPro" id="IPR053185">
    <property type="entry name" value="SET_domain_protein"/>
</dbReference>
<name>A0A074YXF5_AURSE</name>
<feature type="region of interest" description="Disordered" evidence="1">
    <location>
        <begin position="1"/>
        <end position="57"/>
    </location>
</feature>
<accession>A0A074YXF5</accession>
<dbReference type="EMBL" id="KL584749">
    <property type="protein sequence ID" value="KER00830.1"/>
    <property type="molecule type" value="Genomic_DNA"/>
</dbReference>
<evidence type="ECO:0000313" key="4">
    <source>
        <dbReference type="Proteomes" id="UP000030641"/>
    </source>
</evidence>
<dbReference type="PANTHER" id="PTHR47332">
    <property type="entry name" value="SET DOMAIN-CONTAINING PROTEIN 5"/>
    <property type="match status" value="1"/>
</dbReference>
<reference evidence="3 4" key="1">
    <citation type="journal article" date="2014" name="BMC Genomics">
        <title>Genome sequencing of four Aureobasidium pullulans varieties: biotechnological potential, stress tolerance, and description of new species.</title>
        <authorList>
            <person name="Gostin Ar C."/>
            <person name="Ohm R.A."/>
            <person name="Kogej T."/>
            <person name="Sonjak S."/>
            <person name="Turk M."/>
            <person name="Zajc J."/>
            <person name="Zalar P."/>
            <person name="Grube M."/>
            <person name="Sun H."/>
            <person name="Han J."/>
            <person name="Sharma A."/>
            <person name="Chiniquy J."/>
            <person name="Ngan C.Y."/>
            <person name="Lipzen A."/>
            <person name="Barry K."/>
            <person name="Grigoriev I.V."/>
            <person name="Gunde-Cimerman N."/>
        </authorList>
    </citation>
    <scope>NUCLEOTIDE SEQUENCE [LARGE SCALE GENOMIC DNA]</scope>
    <source>
        <strain evidence="3 4">EXF-2481</strain>
    </source>
</reference>
<dbReference type="RefSeq" id="XP_013349338.1">
    <property type="nucleotide sequence ID" value="XM_013493884.1"/>
</dbReference>
<dbReference type="CDD" id="cd20071">
    <property type="entry name" value="SET_SMYD"/>
    <property type="match status" value="1"/>
</dbReference>
<feature type="domain" description="SET" evidence="2">
    <location>
        <begin position="64"/>
        <end position="370"/>
    </location>
</feature>
<evidence type="ECO:0000313" key="3">
    <source>
        <dbReference type="EMBL" id="KER00830.1"/>
    </source>
</evidence>
<sequence length="512" mass="55858">MVRTDENDHSSTNLPTSDTTPSQTGKKKRHRAGKKDQSKRHRRQEREALSQTMIDDDSESIETPAFELRSVEAKGLGLFATRDIEVGERIIQEAPLFILPKSDITNSLIIESFINLQPDQQVAYLELCAHTTCIPRDETEVEKTCVAEGSVSNSTEVHTPENPGDGTGLSEEQIDRRSCASDMQSFPPKGLDSGSDGGSICKSPNADSCGGDPSFRQTYKLELPGPEATTPSPLTKQSGFDRSIVDNPFEARIWKVNGLKDALEATTTTTDPDMGSSVHDSSDDDQYQDVSAVEMTASLAARVVNIWRTNSYMLDDGINLDHAGVGMAPSRLNHSCSPNVYVAFNSTSGYMTVQTVMPVAAGDELCTAYINVTDMQRTERRALLSAWGFECGCVACADGRDESRRRKIKEIKTRVGVVKMAMMEDLTAIPAAQLEQTVGDLLDQATLMEEESLFGPDLADVCFGAARCCLILDRREEARQLQSEGLKVLLRGHGLDNPICLAAFQAGDLCEA</sequence>
<protein>
    <recommendedName>
        <fullName evidence="2">SET domain-containing protein</fullName>
    </recommendedName>
</protein>
<feature type="compositionally biased region" description="Basic residues" evidence="1">
    <location>
        <begin position="25"/>
        <end position="43"/>
    </location>
</feature>
<dbReference type="STRING" id="1043005.A0A074YXF5"/>
<keyword evidence="4" id="KW-1185">Reference proteome</keyword>
<dbReference type="SUPFAM" id="SSF82199">
    <property type="entry name" value="SET domain"/>
    <property type="match status" value="1"/>
</dbReference>
<organism evidence="3 4">
    <name type="scientific">Aureobasidium subglaciale (strain EXF-2481)</name>
    <name type="common">Aureobasidium pullulans var. subglaciale</name>
    <dbReference type="NCBI Taxonomy" id="1043005"/>
    <lineage>
        <taxon>Eukaryota</taxon>
        <taxon>Fungi</taxon>
        <taxon>Dikarya</taxon>
        <taxon>Ascomycota</taxon>
        <taxon>Pezizomycotina</taxon>
        <taxon>Dothideomycetes</taxon>
        <taxon>Dothideomycetidae</taxon>
        <taxon>Dothideales</taxon>
        <taxon>Saccotheciaceae</taxon>
        <taxon>Aureobasidium</taxon>
    </lineage>
</organism>